<dbReference type="GO" id="GO:0016740">
    <property type="term" value="F:transferase activity"/>
    <property type="evidence" value="ECO:0007669"/>
    <property type="project" value="UniProtKB-KW"/>
</dbReference>
<dbReference type="InterPro" id="IPR031730">
    <property type="entry name" value="Carbam_trans_C"/>
</dbReference>
<dbReference type="Gene3D" id="3.90.870.20">
    <property type="entry name" value="Carbamoyltransferase, C-terminal domain"/>
    <property type="match status" value="1"/>
</dbReference>
<proteinExistence type="inferred from homology"/>
<dbReference type="PANTHER" id="PTHR34847">
    <property type="entry name" value="NODULATION PROTEIN U"/>
    <property type="match status" value="1"/>
</dbReference>
<protein>
    <submittedName>
        <fullName evidence="4">Carbamoyltransferase</fullName>
    </submittedName>
</protein>
<dbReference type="CDD" id="cd24033">
    <property type="entry name" value="ASKHA_NBD_NodU_CmcH-like_N"/>
    <property type="match status" value="1"/>
</dbReference>
<dbReference type="InterPro" id="IPR051338">
    <property type="entry name" value="NodU/CmcH_Carbamoyltrnsfr"/>
</dbReference>
<keyword evidence="4" id="KW-0808">Transferase</keyword>
<accession>A0A2D2DGP3</accession>
<dbReference type="AlphaFoldDB" id="A0A2D2DGP3"/>
<feature type="domain" description="Carbamoyltransferase" evidence="2">
    <location>
        <begin position="263"/>
        <end position="338"/>
    </location>
</feature>
<dbReference type="SUPFAM" id="SSF53067">
    <property type="entry name" value="Actin-like ATPase domain"/>
    <property type="match status" value="1"/>
</dbReference>
<sequence>MWKQSVTHCGGAGAPVVLGINRTQDASICLMHGSELAWAIQKERLTRHKHHWGRLDDLRNIYRPRLPGLEAPIDILVECYSCDAEFSRVAEYERELAATLALAPGCRRARISHHLSHVYSAFHPSRFEDAAVMIIDGQGSRVADFTETWAGAAGVPGDWCEVASFYRADRQRVACIGKQLWNRDERQPVGLGMFYFLLTQAMFPGEGNEGKVMGLAPHGKAAALRLPPLDVRDGQVTIPARWRELFAERGRFRHGGADDARFADIANLAAAGQRAFEEALLEVARWLQSRTGARNLCFAGGTGLNCSANERLLRETPFRRVFIPPAPSDAGTAIGCALYGLAELGGAPCDFRWTSDYLGPEPVPHQIDAAAQSCGDLLVERIDDPPAMCARMVDLLCEARVVALYQGRSEFGPRALGHRSILGDPRIGAMRDDINAQIKQREWFRPLAPVVLLERAEEFFDVCRPVPFMQYAAPVHERVARRIPAVTHVDCTARLQTVGPDDDPFLRGLLREFEARTGVPVLLNTSFNRREEPIVETPAEAVATFRGTPIHALAMAPYLLRKRDGDGLLRGNVLERP</sequence>
<evidence type="ECO:0000313" key="4">
    <source>
        <dbReference type="EMBL" id="ATQ74146.1"/>
    </source>
</evidence>
<dbReference type="Gene3D" id="3.30.420.40">
    <property type="match status" value="2"/>
</dbReference>
<evidence type="ECO:0000259" key="2">
    <source>
        <dbReference type="Pfam" id="PF02543"/>
    </source>
</evidence>
<dbReference type="InterPro" id="IPR043129">
    <property type="entry name" value="ATPase_NBD"/>
</dbReference>
<dbReference type="Proteomes" id="UP000229897">
    <property type="component" value="Chromosome"/>
</dbReference>
<dbReference type="Pfam" id="PF02543">
    <property type="entry name" value="Carbam_trans_N"/>
    <property type="match status" value="1"/>
</dbReference>
<organism evidence="4 5">
    <name type="scientific">Massilia violaceinigra</name>
    <dbReference type="NCBI Taxonomy" id="2045208"/>
    <lineage>
        <taxon>Bacteria</taxon>
        <taxon>Pseudomonadati</taxon>
        <taxon>Pseudomonadota</taxon>
        <taxon>Betaproteobacteria</taxon>
        <taxon>Burkholderiales</taxon>
        <taxon>Oxalobacteraceae</taxon>
        <taxon>Telluria group</taxon>
        <taxon>Massilia</taxon>
    </lineage>
</organism>
<dbReference type="EMBL" id="CP024608">
    <property type="protein sequence ID" value="ATQ74146.1"/>
    <property type="molecule type" value="Genomic_DNA"/>
</dbReference>
<gene>
    <name evidence="4" type="ORF">CR152_06200</name>
</gene>
<name>A0A2D2DGP3_9BURK</name>
<feature type="domain" description="Carbamoyltransferase C-terminal" evidence="3">
    <location>
        <begin position="394"/>
        <end position="562"/>
    </location>
</feature>
<dbReference type="OrthoDB" id="9780777at2"/>
<evidence type="ECO:0000256" key="1">
    <source>
        <dbReference type="ARBA" id="ARBA00006129"/>
    </source>
</evidence>
<dbReference type="Pfam" id="PF16861">
    <property type="entry name" value="Carbam_trans_C"/>
    <property type="match status" value="1"/>
</dbReference>
<comment type="similarity">
    <text evidence="1">Belongs to the NodU/CmcH family.</text>
</comment>
<keyword evidence="5" id="KW-1185">Reference proteome</keyword>
<evidence type="ECO:0000313" key="5">
    <source>
        <dbReference type="Proteomes" id="UP000229897"/>
    </source>
</evidence>
<dbReference type="InterPro" id="IPR003696">
    <property type="entry name" value="Carbtransf_dom"/>
</dbReference>
<dbReference type="InterPro" id="IPR038152">
    <property type="entry name" value="Carbam_trans_C_sf"/>
</dbReference>
<evidence type="ECO:0000259" key="3">
    <source>
        <dbReference type="Pfam" id="PF16861"/>
    </source>
</evidence>
<dbReference type="PANTHER" id="PTHR34847:SF1">
    <property type="entry name" value="NODULATION PROTEIN U"/>
    <property type="match status" value="1"/>
</dbReference>
<dbReference type="KEGG" id="mass:CR152_06200"/>
<reference evidence="4" key="1">
    <citation type="submission" date="2017-10" db="EMBL/GenBank/DDBJ databases">
        <title>Massilia psychrophilum sp. nov., a novel purple-pigmented bacterium isolated from Tianshan glacier, Xinjiang Municipality, China.</title>
        <authorList>
            <person name="Wang H."/>
        </authorList>
    </citation>
    <scope>NUCLEOTIDE SEQUENCE [LARGE SCALE GENOMIC DNA]</scope>
    <source>
        <strain evidence="4">B2</strain>
    </source>
</reference>